<dbReference type="Proteomes" id="UP000321617">
    <property type="component" value="Unassembled WGS sequence"/>
</dbReference>
<comment type="caution">
    <text evidence="3">The sequence shown here is derived from an EMBL/GenBank/DDBJ whole genome shotgun (WGS) entry which is preliminary data.</text>
</comment>
<dbReference type="InterPro" id="IPR057666">
    <property type="entry name" value="DrpA_SLOG"/>
</dbReference>
<dbReference type="InterPro" id="IPR003488">
    <property type="entry name" value="DprA"/>
</dbReference>
<dbReference type="PANTHER" id="PTHR43022">
    <property type="entry name" value="PROTEIN SMF"/>
    <property type="match status" value="1"/>
</dbReference>
<protein>
    <submittedName>
        <fullName evidence="3">DNA processing protein</fullName>
    </submittedName>
</protein>
<dbReference type="EMBL" id="VLLL01000008">
    <property type="protein sequence ID" value="TWJ08187.1"/>
    <property type="molecule type" value="Genomic_DNA"/>
</dbReference>
<dbReference type="SUPFAM" id="SSF102405">
    <property type="entry name" value="MCP/YpsA-like"/>
    <property type="match status" value="1"/>
</dbReference>
<feature type="domain" description="Smf/DprA SLOG" evidence="2">
    <location>
        <begin position="91"/>
        <end position="265"/>
    </location>
</feature>
<dbReference type="GO" id="GO:0009294">
    <property type="term" value="P:DNA-mediated transformation"/>
    <property type="evidence" value="ECO:0007669"/>
    <property type="project" value="InterPro"/>
</dbReference>
<proteinExistence type="inferred from homology"/>
<name>A0A562URE9_9ACTN</name>
<reference evidence="3 4" key="1">
    <citation type="journal article" date="2013" name="Stand. Genomic Sci.">
        <title>Genomic Encyclopedia of Type Strains, Phase I: The one thousand microbial genomes (KMG-I) project.</title>
        <authorList>
            <person name="Kyrpides N.C."/>
            <person name="Woyke T."/>
            <person name="Eisen J.A."/>
            <person name="Garrity G."/>
            <person name="Lilburn T.G."/>
            <person name="Beck B.J."/>
            <person name="Whitman W.B."/>
            <person name="Hugenholtz P."/>
            <person name="Klenk H.P."/>
        </authorList>
    </citation>
    <scope>NUCLEOTIDE SEQUENCE [LARGE SCALE GENOMIC DNA]</scope>
    <source>
        <strain evidence="3 4">DSM 45044</strain>
    </source>
</reference>
<accession>A0A562URE9</accession>
<sequence>MYGGGRGGPIIDGVPDLELERSALLALLSLDGVQWGKVADQVIDAPSILPLLDTYVNGADNLFPIADVKERLHEADEQISEWEAAGITVRAYFEPDYPAQLREIHEMPPLVYSKGTLRDDPRAVAVVGSRNASDVGLRRATNIATALARQDVTVVSGLAAGIDAAAHRAALTSGGRTVAVLGTGVDRYYPRENTELQDEIAARGLVLSQFAPGAPPRRQSFPMRNITMSGYAAATVIVEASEHSGSRIQARRALGHGRFLILLENVLRNDWAARLADEPGVTVVKTYDELDVAVAEALEPASVDLSSMDPFDAGE</sequence>
<evidence type="ECO:0000259" key="2">
    <source>
        <dbReference type="Pfam" id="PF02481"/>
    </source>
</evidence>
<organism evidence="3 4">
    <name type="scientific">Stackebrandtia albiflava</name>
    <dbReference type="NCBI Taxonomy" id="406432"/>
    <lineage>
        <taxon>Bacteria</taxon>
        <taxon>Bacillati</taxon>
        <taxon>Actinomycetota</taxon>
        <taxon>Actinomycetes</taxon>
        <taxon>Glycomycetales</taxon>
        <taxon>Glycomycetaceae</taxon>
        <taxon>Stackebrandtia</taxon>
    </lineage>
</organism>
<dbReference type="AlphaFoldDB" id="A0A562URE9"/>
<evidence type="ECO:0000313" key="4">
    <source>
        <dbReference type="Proteomes" id="UP000321617"/>
    </source>
</evidence>
<comment type="similarity">
    <text evidence="1">Belongs to the DprA/Smf family.</text>
</comment>
<gene>
    <name evidence="3" type="ORF">LX16_4408</name>
</gene>
<dbReference type="Pfam" id="PF02481">
    <property type="entry name" value="DNA_processg_A"/>
    <property type="match status" value="1"/>
</dbReference>
<dbReference type="OrthoDB" id="9785707at2"/>
<dbReference type="Gene3D" id="3.40.50.450">
    <property type="match status" value="1"/>
</dbReference>
<dbReference type="PANTHER" id="PTHR43022:SF1">
    <property type="entry name" value="PROTEIN SMF"/>
    <property type="match status" value="1"/>
</dbReference>
<evidence type="ECO:0000256" key="1">
    <source>
        <dbReference type="ARBA" id="ARBA00006525"/>
    </source>
</evidence>
<keyword evidence="4" id="KW-1185">Reference proteome</keyword>
<evidence type="ECO:0000313" key="3">
    <source>
        <dbReference type="EMBL" id="TWJ08187.1"/>
    </source>
</evidence>